<dbReference type="SUPFAM" id="SSF56784">
    <property type="entry name" value="HAD-like"/>
    <property type="match status" value="1"/>
</dbReference>
<reference evidence="2" key="1">
    <citation type="submission" date="2016-10" db="EMBL/GenBank/DDBJ databases">
        <authorList>
            <person name="Varghese N."/>
            <person name="Submissions S."/>
        </authorList>
    </citation>
    <scope>NUCLEOTIDE SEQUENCE [LARGE SCALE GENOMIC DNA]</scope>
    <source>
        <strain evidence="2">DSM 14807</strain>
    </source>
</reference>
<dbReference type="NCBIfam" id="TIGR01549">
    <property type="entry name" value="HAD-SF-IA-v1"/>
    <property type="match status" value="1"/>
</dbReference>
<dbReference type="InterPro" id="IPR023214">
    <property type="entry name" value="HAD_sf"/>
</dbReference>
<dbReference type="NCBIfam" id="TIGR02254">
    <property type="entry name" value="YjjG_YfnB"/>
    <property type="match status" value="1"/>
</dbReference>
<dbReference type="SFLD" id="SFLDG01129">
    <property type="entry name" value="C1.5:_HAD__Beta-PGM__Phosphata"/>
    <property type="match status" value="1"/>
</dbReference>
<keyword evidence="1" id="KW-0378">Hydrolase</keyword>
<name>A0A1I7N833_9BACT</name>
<dbReference type="GO" id="GO:0008253">
    <property type="term" value="F:5'-nucleotidase activity"/>
    <property type="evidence" value="ECO:0007669"/>
    <property type="project" value="InterPro"/>
</dbReference>
<dbReference type="InterPro" id="IPR036412">
    <property type="entry name" value="HAD-like_sf"/>
</dbReference>
<dbReference type="OrthoDB" id="9802350at2"/>
<dbReference type="Pfam" id="PF00702">
    <property type="entry name" value="Hydrolase"/>
    <property type="match status" value="1"/>
</dbReference>
<proteinExistence type="predicted"/>
<gene>
    <name evidence="1" type="ORF">SAMN05660895_0903</name>
</gene>
<keyword evidence="2" id="KW-1185">Reference proteome</keyword>
<evidence type="ECO:0000313" key="2">
    <source>
        <dbReference type="Proteomes" id="UP000199537"/>
    </source>
</evidence>
<dbReference type="AlphaFoldDB" id="A0A1I7N833"/>
<protein>
    <submittedName>
        <fullName evidence="1">Putative hydrolase of the HAD superfamily</fullName>
    </submittedName>
</protein>
<dbReference type="PRINTS" id="PR00413">
    <property type="entry name" value="HADHALOGNASE"/>
</dbReference>
<dbReference type="PANTHER" id="PTHR47478">
    <property type="match status" value="1"/>
</dbReference>
<dbReference type="InterPro" id="IPR011951">
    <property type="entry name" value="HAD-SF_hydro_IA_YjjG/PynA"/>
</dbReference>
<dbReference type="InterPro" id="IPR023198">
    <property type="entry name" value="PGP-like_dom2"/>
</dbReference>
<dbReference type="EMBL" id="FPCJ01000001">
    <property type="protein sequence ID" value="SFV30834.1"/>
    <property type="molecule type" value="Genomic_DNA"/>
</dbReference>
<evidence type="ECO:0000313" key="1">
    <source>
        <dbReference type="EMBL" id="SFV30834.1"/>
    </source>
</evidence>
<dbReference type="PANTHER" id="PTHR47478:SF1">
    <property type="entry name" value="PYRIMIDINE 5'-NUCLEOTIDASE YJJG"/>
    <property type="match status" value="1"/>
</dbReference>
<dbReference type="SFLD" id="SFLDG01135">
    <property type="entry name" value="C1.5.6:_HAD__Beta-PGM__Phospha"/>
    <property type="match status" value="1"/>
</dbReference>
<sequence>MSCSFIFISSILQDQTMIMKYQHIFFDLDHTLWDFTHNAKQTLAQLYEEYMLEKKTGIGFDKFYQGYAYHNERLWEAYRLHQISREELQWKRMWLALQEINYPDESLAIRMGEDFLKILPRQSQLMPGSKEILDYLKSKNYHLHILTNGFPEIQELKLQSAGIDKYFDYVITSAQAGCLKPDLQFFLYALTHTHAHPNESLMIGDDLEVDIEGARQAGMDQVYFNPPGYPETSTATYTITHLEELKQIL</sequence>
<accession>A0A1I7N833</accession>
<dbReference type="InterPro" id="IPR006439">
    <property type="entry name" value="HAD-SF_hydro_IA"/>
</dbReference>
<dbReference type="Gene3D" id="1.10.150.240">
    <property type="entry name" value="Putative phosphatase, domain 2"/>
    <property type="match status" value="1"/>
</dbReference>
<dbReference type="InterPro" id="IPR052550">
    <property type="entry name" value="Pyrimidine_5'-ntase_YjjG"/>
</dbReference>
<dbReference type="STRING" id="1393122.SAMN05660895_0903"/>
<organism evidence="1 2">
    <name type="scientific">Thermoflavifilum thermophilum</name>
    <dbReference type="NCBI Taxonomy" id="1393122"/>
    <lineage>
        <taxon>Bacteria</taxon>
        <taxon>Pseudomonadati</taxon>
        <taxon>Bacteroidota</taxon>
        <taxon>Chitinophagia</taxon>
        <taxon>Chitinophagales</taxon>
        <taxon>Chitinophagaceae</taxon>
        <taxon>Thermoflavifilum</taxon>
    </lineage>
</organism>
<dbReference type="SFLD" id="SFLDS00003">
    <property type="entry name" value="Haloacid_Dehalogenase"/>
    <property type="match status" value="1"/>
</dbReference>
<dbReference type="Gene3D" id="3.40.50.1000">
    <property type="entry name" value="HAD superfamily/HAD-like"/>
    <property type="match status" value="1"/>
</dbReference>
<dbReference type="Proteomes" id="UP000199537">
    <property type="component" value="Unassembled WGS sequence"/>
</dbReference>
<dbReference type="NCBIfam" id="TIGR01509">
    <property type="entry name" value="HAD-SF-IA-v3"/>
    <property type="match status" value="1"/>
</dbReference>